<dbReference type="InterPro" id="IPR001227">
    <property type="entry name" value="Ac_transferase_dom_sf"/>
</dbReference>
<dbReference type="Proteomes" id="UP000243799">
    <property type="component" value="Unassembled WGS sequence"/>
</dbReference>
<dbReference type="InterPro" id="IPR018201">
    <property type="entry name" value="Ketoacyl_synth_AS"/>
</dbReference>
<dbReference type="Pfam" id="PF00698">
    <property type="entry name" value="Acyl_transf_1"/>
    <property type="match status" value="1"/>
</dbReference>
<dbReference type="Gene3D" id="3.40.50.1820">
    <property type="entry name" value="alpha/beta hydrolase"/>
    <property type="match status" value="1"/>
</dbReference>
<dbReference type="InterPro" id="IPR020807">
    <property type="entry name" value="PKS_DH"/>
</dbReference>
<evidence type="ECO:0000259" key="5">
    <source>
        <dbReference type="PROSITE" id="PS50075"/>
    </source>
</evidence>
<dbReference type="SUPFAM" id="SSF55048">
    <property type="entry name" value="Probable ACP-binding domain of malonyl-CoA ACP transacylase"/>
    <property type="match status" value="1"/>
</dbReference>
<keyword evidence="2" id="KW-0597">Phosphoprotein</keyword>
<dbReference type="Pfam" id="PF16197">
    <property type="entry name" value="KAsynt_C_assoc"/>
    <property type="match status" value="1"/>
</dbReference>
<feature type="region of interest" description="C-terminal hotdog fold" evidence="4">
    <location>
        <begin position="1106"/>
        <end position="1251"/>
    </location>
</feature>
<evidence type="ECO:0000256" key="2">
    <source>
        <dbReference type="ARBA" id="ARBA00022553"/>
    </source>
</evidence>
<dbReference type="InterPro" id="IPR016039">
    <property type="entry name" value="Thiolase-like"/>
</dbReference>
<dbReference type="InterPro" id="IPR050091">
    <property type="entry name" value="PKS_NRPS_Biosynth_Enz"/>
</dbReference>
<protein>
    <submittedName>
        <fullName evidence="8">Phthiocerol/phenolphthiocerol synthesis type-I polyketide synthase D</fullName>
    </submittedName>
</protein>
<dbReference type="GO" id="GO:0031177">
    <property type="term" value="F:phosphopantetheine binding"/>
    <property type="evidence" value="ECO:0007669"/>
    <property type="project" value="InterPro"/>
</dbReference>
<proteinExistence type="predicted"/>
<feature type="domain" description="Carrier" evidence="5">
    <location>
        <begin position="5"/>
        <end position="83"/>
    </location>
</feature>
<feature type="region of interest" description="N-terminal hotdog fold" evidence="4">
    <location>
        <begin position="970"/>
        <end position="1093"/>
    </location>
</feature>
<dbReference type="SUPFAM" id="SSF52151">
    <property type="entry name" value="FabD/lysophospholipase-like"/>
    <property type="match status" value="1"/>
</dbReference>
<gene>
    <name evidence="8" type="ORF">SAMN05216266_12237</name>
</gene>
<reference evidence="9" key="1">
    <citation type="submission" date="2016-10" db="EMBL/GenBank/DDBJ databases">
        <authorList>
            <person name="Varghese N."/>
            <person name="Submissions S."/>
        </authorList>
    </citation>
    <scope>NUCLEOTIDE SEQUENCE [LARGE SCALE GENOMIC DNA]</scope>
    <source>
        <strain evidence="9">CGMCC 4.3568</strain>
    </source>
</reference>
<name>A0A1I1C726_9PSEU</name>
<dbReference type="SMART" id="SM00826">
    <property type="entry name" value="PKS_DH"/>
    <property type="match status" value="1"/>
</dbReference>
<dbReference type="InterPro" id="IPR036291">
    <property type="entry name" value="NAD(P)-bd_dom_sf"/>
</dbReference>
<dbReference type="Gene3D" id="3.30.70.250">
    <property type="entry name" value="Malonyl-CoA ACP transacylase, ACP-binding"/>
    <property type="match status" value="1"/>
</dbReference>
<dbReference type="InterPro" id="IPR006162">
    <property type="entry name" value="Ppantetheine_attach_site"/>
</dbReference>
<dbReference type="Gene3D" id="1.10.1200.10">
    <property type="entry name" value="ACP-like"/>
    <property type="match status" value="3"/>
</dbReference>
<dbReference type="PROSITE" id="PS00012">
    <property type="entry name" value="PHOSPHOPANTETHEINE"/>
    <property type="match status" value="1"/>
</dbReference>
<dbReference type="InterPro" id="IPR014043">
    <property type="entry name" value="Acyl_transferase_dom"/>
</dbReference>
<accession>A0A1I1C726</accession>
<feature type="domain" description="Carrier" evidence="5">
    <location>
        <begin position="1826"/>
        <end position="1900"/>
    </location>
</feature>
<dbReference type="SUPFAM" id="SSF53474">
    <property type="entry name" value="alpha/beta-Hydrolases"/>
    <property type="match status" value="1"/>
</dbReference>
<dbReference type="InterPro" id="IPR029058">
    <property type="entry name" value="AB_hydrolase_fold"/>
</dbReference>
<evidence type="ECO:0000256" key="1">
    <source>
        <dbReference type="ARBA" id="ARBA00022450"/>
    </source>
</evidence>
<dbReference type="CDD" id="cd00833">
    <property type="entry name" value="PKS"/>
    <property type="match status" value="1"/>
</dbReference>
<dbReference type="InterPro" id="IPR009081">
    <property type="entry name" value="PP-bd_ACP"/>
</dbReference>
<dbReference type="InterPro" id="IPR036736">
    <property type="entry name" value="ACP-like_sf"/>
</dbReference>
<dbReference type="EMBL" id="FOKG01000022">
    <property type="protein sequence ID" value="SFB58449.1"/>
    <property type="molecule type" value="Genomic_DNA"/>
</dbReference>
<dbReference type="InterPro" id="IPR042104">
    <property type="entry name" value="PKS_dehydratase_sf"/>
</dbReference>
<dbReference type="PROSITE" id="PS50075">
    <property type="entry name" value="CARRIER"/>
    <property type="match status" value="3"/>
</dbReference>
<dbReference type="InterPro" id="IPR049900">
    <property type="entry name" value="PKS_mFAS_DH"/>
</dbReference>
<dbReference type="SMART" id="SM00825">
    <property type="entry name" value="PKS_KS"/>
    <property type="match status" value="1"/>
</dbReference>
<dbReference type="OrthoDB" id="9778690at2"/>
<feature type="domain" description="PKS/mFAS DH" evidence="7">
    <location>
        <begin position="970"/>
        <end position="1251"/>
    </location>
</feature>
<dbReference type="Gene3D" id="3.40.47.10">
    <property type="match status" value="1"/>
</dbReference>
<evidence type="ECO:0000256" key="3">
    <source>
        <dbReference type="ARBA" id="ARBA00022679"/>
    </source>
</evidence>
<feature type="active site" description="Proton acceptor; for dehydratase activity" evidence="4">
    <location>
        <position position="1002"/>
    </location>
</feature>
<dbReference type="FunFam" id="3.40.47.10:FF:000019">
    <property type="entry name" value="Polyketide synthase type I"/>
    <property type="match status" value="1"/>
</dbReference>
<dbReference type="PROSITE" id="PS52004">
    <property type="entry name" value="KS3_2"/>
    <property type="match status" value="1"/>
</dbReference>
<dbReference type="PANTHER" id="PTHR43775">
    <property type="entry name" value="FATTY ACID SYNTHASE"/>
    <property type="match status" value="1"/>
</dbReference>
<dbReference type="Gene3D" id="3.40.50.720">
    <property type="entry name" value="NAD(P)-binding Rossmann-like Domain"/>
    <property type="match status" value="1"/>
</dbReference>
<sequence length="2183" mass="229589">MTQPALTTEQLRNWLVEQVGEACDLEPAEIDVRRPLDEYGLSSRDAVELSGALEDLLDRNLPTTLLWDHPTIDQLAIALTGTGRPSLPVPQDTPHGQVTVGEPDPDTTVAVIGLGCRLPGGVEGPEAFWRLLTEGRDAIGEVPPGRWDDIPGIPEGISRQGGFLADIAGFDAEFFGIAPREAARMDPQQRMVLEVAWEALEHAGIAPSTLRGSDTGVFVGISGTEYGAQSLADVSGVDAWTGTGAALSIAANRLSYALDLRGPSMAVDTACSSSLTSVHLAVRSLLSGESGMAVVGGANLLLGPGVTANFDQMGISSANGRCKPFSADADGISRAEGAGMLVLKRLRDARADGDRVLAVIRGTASNSDGRSNGLTAPNSEAQQALLRTAYRQAGVDPTAVDYVEAHGTGTLLGDPIEARALGTVLGAGRPAGRPLLLGSVKSNLGHLEAAAGVVGLIKVVLALHHGRLPASLNYSAPNPHIPFDELGLRVTDTGQDWPRQGNTAIAGVSGFGFGGSNAHVVLQQQELSSEPAAPQARTRFLLGAPDPARLADSAGALARWLDGAGAAARLSDVEHTLARRLDGRARAAVVGSDVSELTEGLRALAEGEQQTEVIDGAAGRGPVFVFSGHGSQWAGMGRRLFAEEPVFAAAIDRLDPLIRAEAGFSLRADLLAGVEARTMDHVQPLVFGIQLALAELWQDRGVVPAAVIGHSFGEVTAAVAAGALSEADGARIVTLRSRLLASLAGDGAMALLEVGAEEAAELVRGLPDVDVAVLSAPDQTVIAGTASTVERIVSDVDSRGLLAKLVKLDVAAHSPIVDRVTGILLEGLAGLRPSTPALTFYSTALADPRARPAFDPGYWAENLRKPVRFSGAVTAAIADGHSAFVEISPHPVLRHALTGNGAPLVLSTLRHCDDETTHFHQQLAQLELRNRKARLHGSSGQVLDLPTTPWRHARHWLPRPAAAPVARAEHPLLGAHVESPVDSRHLWRADLGSAVQPWLSDHRIDGRAVLPGAAYAEMANAAARTAFGAAAEQVAVTSLVMHQPLALGEHTAVTTTLAPESDHGGSVTVHTRPDGGTWELHASATVSVVPGTTSDEYLSEVDDSEFKGVSTTELYRELHELGVDYGPAFTGMSRVRASGTRAIAEISLPEAALRHPLMSLHPALVDACLQTFAGALGGRDTSEAALVPMEFGSIRTYGEVSRGSLVHVSVTTSDDDSSGLLGELHLVDNEGRVLLEIDDIFIRRVPRTELAAPLADSLVTTTWEPAGLDSGDAAVPAGPVLALSAGAHPLTAPLTDLASAGSALHWADYREPEQVRAALTATAPAEVVFLLPTKTAGGPAALAVAEQAVLAISATVRELVEGAAGRARLHLVTTGARAVGDDAGDPALAALRGLVRVLAYEHPELGASLVDLDPRDSAQDSARHLLAELSEGGAEDEVAWRAGTRLAARLGHAPAPTGAKVHLARPDGAYVITGGLGGLGLLLADWLSGHGAGKVVLNGRSAPGPVARAAIEAITSAGTEVEVVLGDLADAGTAHRLVEAAGGASALRGVVHAAAVFDDRTTTRLDADTLHRTWLPKAYGAWRLHEATRDCALDWWVGFSSAAALHGLPGQPAYATANAYLDELAALRRAEGLPAVSVCWGTWAEVGAAAGLEIPWLHPVAPQDGLAALEAAMCRNEAVVGAARLNTPRLLDAFPGLSRVPFFTGVLGEAGIDPESTGWAGLTALRSLPAVAAAAAAGEQVRARIASVLGFAPERLDTTTALAALGVDSLLAVRIRNAVQHDFELALPVSLLLRGASTADVEQWLLGELGLKSTEPAESAAPVLIPPRDAAERLVTSAWRDVLGTEVGVTQDFYGIGGTRAKAEAVTALLVERSGRELTISELFERPTIERMAEHLREEEHTGSPLRVLREHGTRSPLFFFHPGGGDTAVYRQLVQLLDPDVPVYGFDRIEGVADVEDRVRHYLPELRAVQPRGPYRIAGWSFGGFLAYEMAQQLRAAGEQVEILAMIDPILPLPNETGLSDVALLEKRFERFEEFLESSYGRRISLPYERLARLDDEAQVQLLIDTMLAEGLVNSAVSEAILHHQRTSFLDARSLERYQPDPYDGRAVFFSAADQVPGGLRDQRFDRTDPARGWDAVCADLEVITVPGHHLSLLDPPNVDVVGRHLRHLLSAVLDAVGTRTS</sequence>
<dbReference type="InterPro" id="IPR016035">
    <property type="entry name" value="Acyl_Trfase/lysoPLipase"/>
</dbReference>
<dbReference type="Pfam" id="PF08659">
    <property type="entry name" value="KR"/>
    <property type="match status" value="1"/>
</dbReference>
<dbReference type="InterPro" id="IPR020806">
    <property type="entry name" value="PKS_PP-bd"/>
</dbReference>
<dbReference type="Pfam" id="PF00975">
    <property type="entry name" value="Thioesterase"/>
    <property type="match status" value="1"/>
</dbReference>
<dbReference type="Pfam" id="PF02801">
    <property type="entry name" value="Ketoacyl-synt_C"/>
    <property type="match status" value="1"/>
</dbReference>
<dbReference type="SMART" id="SM00822">
    <property type="entry name" value="PKS_KR"/>
    <property type="match status" value="1"/>
</dbReference>
<dbReference type="InterPro" id="IPR049551">
    <property type="entry name" value="PKS_DH_C"/>
</dbReference>
<dbReference type="SMART" id="SM00827">
    <property type="entry name" value="PKS_AT"/>
    <property type="match status" value="1"/>
</dbReference>
<dbReference type="InterPro" id="IPR057326">
    <property type="entry name" value="KR_dom"/>
</dbReference>
<dbReference type="InterPro" id="IPR014031">
    <property type="entry name" value="Ketoacyl_synth_C"/>
</dbReference>
<dbReference type="PROSITE" id="PS00606">
    <property type="entry name" value="KS3_1"/>
    <property type="match status" value="1"/>
</dbReference>
<dbReference type="InterPro" id="IPR020841">
    <property type="entry name" value="PKS_Beta-ketoAc_synthase_dom"/>
</dbReference>
<evidence type="ECO:0000256" key="4">
    <source>
        <dbReference type="PROSITE-ProRule" id="PRU01363"/>
    </source>
</evidence>
<dbReference type="PANTHER" id="PTHR43775:SF37">
    <property type="entry name" value="SI:DKEY-61P9.11"/>
    <property type="match status" value="1"/>
</dbReference>
<dbReference type="SUPFAM" id="SSF53901">
    <property type="entry name" value="Thiolase-like"/>
    <property type="match status" value="1"/>
</dbReference>
<dbReference type="GO" id="GO:0004312">
    <property type="term" value="F:fatty acid synthase activity"/>
    <property type="evidence" value="ECO:0007669"/>
    <property type="project" value="TreeGrafter"/>
</dbReference>
<dbReference type="GO" id="GO:0006633">
    <property type="term" value="P:fatty acid biosynthetic process"/>
    <property type="evidence" value="ECO:0007669"/>
    <property type="project" value="InterPro"/>
</dbReference>
<feature type="active site" description="Proton donor; for dehydratase activity" evidence="4">
    <location>
        <position position="1166"/>
    </location>
</feature>
<dbReference type="InterPro" id="IPR001031">
    <property type="entry name" value="Thioesterase"/>
</dbReference>
<dbReference type="InterPro" id="IPR049552">
    <property type="entry name" value="PKS_DH_N"/>
</dbReference>
<keyword evidence="1" id="KW-0596">Phosphopantetheine</keyword>
<dbReference type="Pfam" id="PF00550">
    <property type="entry name" value="PP-binding"/>
    <property type="match status" value="2"/>
</dbReference>
<dbReference type="CDD" id="cd08955">
    <property type="entry name" value="KR_2_FAS_SDR_x"/>
    <property type="match status" value="1"/>
</dbReference>
<feature type="domain" description="Carrier" evidence="5">
    <location>
        <begin position="1732"/>
        <end position="1809"/>
    </location>
</feature>
<evidence type="ECO:0000313" key="9">
    <source>
        <dbReference type="Proteomes" id="UP000243799"/>
    </source>
</evidence>
<keyword evidence="9" id="KW-1185">Reference proteome</keyword>
<evidence type="ECO:0000259" key="6">
    <source>
        <dbReference type="PROSITE" id="PS52004"/>
    </source>
</evidence>
<dbReference type="Pfam" id="PF00109">
    <property type="entry name" value="ketoacyl-synt"/>
    <property type="match status" value="1"/>
</dbReference>
<dbReference type="Pfam" id="PF21089">
    <property type="entry name" value="PKS_DH_N"/>
    <property type="match status" value="1"/>
</dbReference>
<feature type="domain" description="Ketosynthase family 3 (KS3)" evidence="6">
    <location>
        <begin position="106"/>
        <end position="524"/>
    </location>
</feature>
<dbReference type="SUPFAM" id="SSF47336">
    <property type="entry name" value="ACP-like"/>
    <property type="match status" value="3"/>
</dbReference>
<dbReference type="SUPFAM" id="SSF51735">
    <property type="entry name" value="NAD(P)-binding Rossmann-fold domains"/>
    <property type="match status" value="2"/>
</dbReference>
<dbReference type="InterPro" id="IPR016036">
    <property type="entry name" value="Malonyl_transacylase_ACP-bd"/>
</dbReference>
<dbReference type="Pfam" id="PF14765">
    <property type="entry name" value="PS-DH"/>
    <property type="match status" value="1"/>
</dbReference>
<dbReference type="SMART" id="SM00823">
    <property type="entry name" value="PKS_PP"/>
    <property type="match status" value="3"/>
</dbReference>
<dbReference type="STRING" id="490629.SAMN05216266_12237"/>
<evidence type="ECO:0000313" key="8">
    <source>
        <dbReference type="EMBL" id="SFB58449.1"/>
    </source>
</evidence>
<organism evidence="8 9">
    <name type="scientific">Amycolatopsis marina</name>
    <dbReference type="NCBI Taxonomy" id="490629"/>
    <lineage>
        <taxon>Bacteria</taxon>
        <taxon>Bacillati</taxon>
        <taxon>Actinomycetota</taxon>
        <taxon>Actinomycetes</taxon>
        <taxon>Pseudonocardiales</taxon>
        <taxon>Pseudonocardiaceae</taxon>
        <taxon>Amycolatopsis</taxon>
    </lineage>
</organism>
<keyword evidence="3" id="KW-0808">Transferase</keyword>
<dbReference type="Gene3D" id="3.40.366.10">
    <property type="entry name" value="Malonyl-Coenzyme A Acyl Carrier Protein, domain 2"/>
    <property type="match status" value="1"/>
</dbReference>
<dbReference type="PROSITE" id="PS52019">
    <property type="entry name" value="PKS_MFAS_DH"/>
    <property type="match status" value="1"/>
</dbReference>
<dbReference type="Gene3D" id="3.10.129.110">
    <property type="entry name" value="Polyketide synthase dehydratase"/>
    <property type="match status" value="1"/>
</dbReference>
<dbReference type="GO" id="GO:0004315">
    <property type="term" value="F:3-oxoacyl-[acyl-carrier-protein] synthase activity"/>
    <property type="evidence" value="ECO:0007669"/>
    <property type="project" value="InterPro"/>
</dbReference>
<dbReference type="InterPro" id="IPR032821">
    <property type="entry name" value="PKS_assoc"/>
</dbReference>
<dbReference type="InterPro" id="IPR013968">
    <property type="entry name" value="PKS_KR"/>
</dbReference>
<dbReference type="InterPro" id="IPR014030">
    <property type="entry name" value="Ketoacyl_synth_N"/>
</dbReference>
<evidence type="ECO:0000259" key="7">
    <source>
        <dbReference type="PROSITE" id="PS52019"/>
    </source>
</evidence>